<dbReference type="Proteomes" id="UP000054538">
    <property type="component" value="Unassembled WGS sequence"/>
</dbReference>
<dbReference type="HOGENOM" id="CLU_3069340_0_0_1"/>
<dbReference type="EMBL" id="KN825034">
    <property type="protein sequence ID" value="KIK95579.1"/>
    <property type="molecule type" value="Genomic_DNA"/>
</dbReference>
<evidence type="ECO:0000313" key="2">
    <source>
        <dbReference type="EMBL" id="KIK95579.1"/>
    </source>
</evidence>
<name>A0A0D0E3Q6_9AGAM</name>
<sequence length="53" mass="6055">MGQYFDVHGDGWLDQGTQNDSEPQSSHTTKRINVDQPLLYSPLFPDLTEQLSF</sequence>
<keyword evidence="3" id="KW-1185">Reference proteome</keyword>
<evidence type="ECO:0000313" key="3">
    <source>
        <dbReference type="Proteomes" id="UP000054538"/>
    </source>
</evidence>
<gene>
    <name evidence="2" type="ORF">PAXRUDRAFT_826882</name>
</gene>
<proteinExistence type="predicted"/>
<feature type="compositionally biased region" description="Polar residues" evidence="1">
    <location>
        <begin position="15"/>
        <end position="27"/>
    </location>
</feature>
<evidence type="ECO:0000256" key="1">
    <source>
        <dbReference type="SAM" id="MobiDB-lite"/>
    </source>
</evidence>
<accession>A0A0D0E3Q6</accession>
<feature type="region of interest" description="Disordered" evidence="1">
    <location>
        <begin position="1"/>
        <end position="33"/>
    </location>
</feature>
<reference evidence="2 3" key="1">
    <citation type="submission" date="2014-04" db="EMBL/GenBank/DDBJ databases">
        <authorList>
            <consortium name="DOE Joint Genome Institute"/>
            <person name="Kuo A."/>
            <person name="Kohler A."/>
            <person name="Jargeat P."/>
            <person name="Nagy L.G."/>
            <person name="Floudas D."/>
            <person name="Copeland A."/>
            <person name="Barry K.W."/>
            <person name="Cichocki N."/>
            <person name="Veneault-Fourrey C."/>
            <person name="LaButti K."/>
            <person name="Lindquist E.A."/>
            <person name="Lipzen A."/>
            <person name="Lundell T."/>
            <person name="Morin E."/>
            <person name="Murat C."/>
            <person name="Sun H."/>
            <person name="Tunlid A."/>
            <person name="Henrissat B."/>
            <person name="Grigoriev I.V."/>
            <person name="Hibbett D.S."/>
            <person name="Martin F."/>
            <person name="Nordberg H.P."/>
            <person name="Cantor M.N."/>
            <person name="Hua S.X."/>
        </authorList>
    </citation>
    <scope>NUCLEOTIDE SEQUENCE [LARGE SCALE GENOMIC DNA]</scope>
    <source>
        <strain evidence="2 3">Ve08.2h10</strain>
    </source>
</reference>
<dbReference type="InParanoid" id="A0A0D0E3Q6"/>
<dbReference type="AlphaFoldDB" id="A0A0D0E3Q6"/>
<organism evidence="2 3">
    <name type="scientific">Paxillus rubicundulus Ve08.2h10</name>
    <dbReference type="NCBI Taxonomy" id="930991"/>
    <lineage>
        <taxon>Eukaryota</taxon>
        <taxon>Fungi</taxon>
        <taxon>Dikarya</taxon>
        <taxon>Basidiomycota</taxon>
        <taxon>Agaricomycotina</taxon>
        <taxon>Agaricomycetes</taxon>
        <taxon>Agaricomycetidae</taxon>
        <taxon>Boletales</taxon>
        <taxon>Paxilineae</taxon>
        <taxon>Paxillaceae</taxon>
        <taxon>Paxillus</taxon>
    </lineage>
</organism>
<protein>
    <submittedName>
        <fullName evidence="2">Uncharacterized protein</fullName>
    </submittedName>
</protein>
<reference evidence="3" key="2">
    <citation type="submission" date="2015-01" db="EMBL/GenBank/DDBJ databases">
        <title>Evolutionary Origins and Diversification of the Mycorrhizal Mutualists.</title>
        <authorList>
            <consortium name="DOE Joint Genome Institute"/>
            <consortium name="Mycorrhizal Genomics Consortium"/>
            <person name="Kohler A."/>
            <person name="Kuo A."/>
            <person name="Nagy L.G."/>
            <person name="Floudas D."/>
            <person name="Copeland A."/>
            <person name="Barry K.W."/>
            <person name="Cichocki N."/>
            <person name="Veneault-Fourrey C."/>
            <person name="LaButti K."/>
            <person name="Lindquist E.A."/>
            <person name="Lipzen A."/>
            <person name="Lundell T."/>
            <person name="Morin E."/>
            <person name="Murat C."/>
            <person name="Riley R."/>
            <person name="Ohm R."/>
            <person name="Sun H."/>
            <person name="Tunlid A."/>
            <person name="Henrissat B."/>
            <person name="Grigoriev I.V."/>
            <person name="Hibbett D.S."/>
            <person name="Martin F."/>
        </authorList>
    </citation>
    <scope>NUCLEOTIDE SEQUENCE [LARGE SCALE GENOMIC DNA]</scope>
    <source>
        <strain evidence="3">Ve08.2h10</strain>
    </source>
</reference>